<dbReference type="EMBL" id="JAPDFR010000006">
    <property type="protein sequence ID" value="KAK0385654.1"/>
    <property type="molecule type" value="Genomic_DNA"/>
</dbReference>
<protein>
    <submittedName>
        <fullName evidence="4">Uncharacterized protein</fullName>
    </submittedName>
</protein>
<accession>A0AA39L6H8</accession>
<reference evidence="4" key="1">
    <citation type="submission" date="2022-10" db="EMBL/GenBank/DDBJ databases">
        <title>Determination and structural analysis of whole genome sequence of Sarocladium strictum F4-1.</title>
        <authorList>
            <person name="Hu L."/>
            <person name="Jiang Y."/>
        </authorList>
    </citation>
    <scope>NUCLEOTIDE SEQUENCE</scope>
    <source>
        <strain evidence="4">F4-1</strain>
    </source>
</reference>
<keyword evidence="2" id="KW-0119">Carbohydrate metabolism</keyword>
<dbReference type="Gene3D" id="2.60.120.180">
    <property type="match status" value="1"/>
</dbReference>
<evidence type="ECO:0000256" key="3">
    <source>
        <dbReference type="SAM" id="SignalP"/>
    </source>
</evidence>
<evidence type="ECO:0000256" key="2">
    <source>
        <dbReference type="RuleBase" id="RU361163"/>
    </source>
</evidence>
<dbReference type="GO" id="GO:0008810">
    <property type="term" value="F:cellulase activity"/>
    <property type="evidence" value="ECO:0007669"/>
    <property type="project" value="InterPro"/>
</dbReference>
<evidence type="ECO:0000256" key="1">
    <source>
        <dbReference type="ARBA" id="ARBA00005519"/>
    </source>
</evidence>
<dbReference type="GO" id="GO:0000272">
    <property type="term" value="P:polysaccharide catabolic process"/>
    <property type="evidence" value="ECO:0007669"/>
    <property type="project" value="UniProtKB-KW"/>
</dbReference>
<proteinExistence type="inferred from homology"/>
<comment type="caution">
    <text evidence="4">The sequence shown here is derived from an EMBL/GenBank/DDBJ whole genome shotgun (WGS) entry which is preliminary data.</text>
</comment>
<feature type="chain" id="PRO_5041434852" evidence="3">
    <location>
        <begin position="19"/>
        <end position="238"/>
    </location>
</feature>
<keyword evidence="2" id="KW-0326">Glycosidase</keyword>
<dbReference type="AlphaFoldDB" id="A0AA39L6H8"/>
<dbReference type="Proteomes" id="UP001175261">
    <property type="component" value="Unassembled WGS sequence"/>
</dbReference>
<dbReference type="InterPro" id="IPR013320">
    <property type="entry name" value="ConA-like_dom_sf"/>
</dbReference>
<keyword evidence="2" id="KW-0378">Hydrolase</keyword>
<keyword evidence="3" id="KW-0732">Signal</keyword>
<dbReference type="PANTHER" id="PTHR34002:SF10">
    <property type="entry name" value="PUTATIVE-RELATED"/>
    <property type="match status" value="1"/>
</dbReference>
<keyword evidence="2" id="KW-0624">Polysaccharide degradation</keyword>
<organism evidence="4 5">
    <name type="scientific">Sarocladium strictum</name>
    <name type="common">Black bundle disease fungus</name>
    <name type="synonym">Acremonium strictum</name>
    <dbReference type="NCBI Taxonomy" id="5046"/>
    <lineage>
        <taxon>Eukaryota</taxon>
        <taxon>Fungi</taxon>
        <taxon>Dikarya</taxon>
        <taxon>Ascomycota</taxon>
        <taxon>Pezizomycotina</taxon>
        <taxon>Sordariomycetes</taxon>
        <taxon>Hypocreomycetidae</taxon>
        <taxon>Hypocreales</taxon>
        <taxon>Sarocladiaceae</taxon>
        <taxon>Sarocladium</taxon>
    </lineage>
</organism>
<gene>
    <name evidence="4" type="ORF">NLU13_6831</name>
</gene>
<evidence type="ECO:0000313" key="4">
    <source>
        <dbReference type="EMBL" id="KAK0385654.1"/>
    </source>
</evidence>
<feature type="signal peptide" evidence="3">
    <location>
        <begin position="1"/>
        <end position="18"/>
    </location>
</feature>
<keyword evidence="5" id="KW-1185">Reference proteome</keyword>
<evidence type="ECO:0000313" key="5">
    <source>
        <dbReference type="Proteomes" id="UP001175261"/>
    </source>
</evidence>
<dbReference type="InterPro" id="IPR013319">
    <property type="entry name" value="GH11/12"/>
</dbReference>
<dbReference type="SUPFAM" id="SSF49899">
    <property type="entry name" value="Concanavalin A-like lectins/glucanases"/>
    <property type="match status" value="1"/>
</dbReference>
<dbReference type="PANTHER" id="PTHR34002">
    <property type="entry name" value="BLR1656 PROTEIN"/>
    <property type="match status" value="1"/>
</dbReference>
<dbReference type="InterPro" id="IPR002594">
    <property type="entry name" value="GH12"/>
</dbReference>
<sequence length="238" mass="26576">MKLSLFTTLVSLAAVTMAQTQLCERYAYYASDGYYFNNNRWGQDSGRGDQCLLVFNTKGGGVSWQVDWTWSGSENNVKSYPYSGRSLTPKLISQIGSLPSAAQWTYQGNNIRANVAYDLFTASDPNHDTSSGDYELMVWLGRYGNVYPIGSSKGMVNILGQQWELFDGYNGAMRVFSFVAPSQRSSFSGDLKAFYNHLTQNNGFPASRQYLITNQFGTEPFTGGPATFQVQNWYAQVN</sequence>
<dbReference type="Pfam" id="PF01670">
    <property type="entry name" value="Glyco_hydro_12"/>
    <property type="match status" value="1"/>
</dbReference>
<name>A0AA39L6H8_SARSR</name>
<comment type="similarity">
    <text evidence="1 2">Belongs to the glycosyl hydrolase 12 (cellulase H) family.</text>
</comment>